<evidence type="ECO:0000313" key="1">
    <source>
        <dbReference type="Proteomes" id="UP001652740"/>
    </source>
</evidence>
<dbReference type="Proteomes" id="UP001652740">
    <property type="component" value="Unplaced"/>
</dbReference>
<evidence type="ECO:0000313" key="2">
    <source>
        <dbReference type="RefSeq" id="XP_026756990.2"/>
    </source>
</evidence>
<reference evidence="2" key="1">
    <citation type="submission" date="2025-08" db="UniProtKB">
        <authorList>
            <consortium name="RefSeq"/>
        </authorList>
    </citation>
    <scope>IDENTIFICATION</scope>
    <source>
        <tissue evidence="2">Whole larvae</tissue>
    </source>
</reference>
<dbReference type="Gene3D" id="2.30.30.140">
    <property type="match status" value="1"/>
</dbReference>
<gene>
    <name evidence="2" type="primary">LOC113516727</name>
</gene>
<dbReference type="Gene3D" id="2.40.50.90">
    <property type="match status" value="1"/>
</dbReference>
<dbReference type="GeneID" id="113516727"/>
<name>A0A6J1WWG1_GALME</name>
<dbReference type="RefSeq" id="XP_026756990.2">
    <property type="nucleotide sequence ID" value="XM_026901189.3"/>
</dbReference>
<organism evidence="1 2">
    <name type="scientific">Galleria mellonella</name>
    <name type="common">Greater wax moth</name>
    <dbReference type="NCBI Taxonomy" id="7137"/>
    <lineage>
        <taxon>Eukaryota</taxon>
        <taxon>Metazoa</taxon>
        <taxon>Ecdysozoa</taxon>
        <taxon>Arthropoda</taxon>
        <taxon>Hexapoda</taxon>
        <taxon>Insecta</taxon>
        <taxon>Pterygota</taxon>
        <taxon>Neoptera</taxon>
        <taxon>Endopterygota</taxon>
        <taxon>Lepidoptera</taxon>
        <taxon>Glossata</taxon>
        <taxon>Ditrysia</taxon>
        <taxon>Pyraloidea</taxon>
        <taxon>Pyralidae</taxon>
        <taxon>Galleriinae</taxon>
        <taxon>Galleria</taxon>
    </lineage>
</organism>
<accession>A0A6J1WWG1</accession>
<sequence length="336" mass="38754">MNIIITTFNNPFSFFCLAENDSKNITSLQYKVTGNALINKSQVVDASHGQYVAVMWKDKWVRGIVSLKSHFLIWLIDYGIYLRPNEKTVYINLPMEYKKLPTKVFEASIHGVVPLDKVLSEDCQIMNEITISWNAGAITKAQSLIENALNIYFAPLALLSTHHNDIVLGDLYIETKERRIFNIIEELELWPVFLEKNKEVYIENLSNYYISRRQHRACLLKPDILNLATINLTTTLLEYNTICAKAVPLEISLECESQQEDGSTIVGFDINKKEKYKLTPDEIEKYSNMYITISGQEYNVLNILLNKIKDLIICERYKDYDKKSVGRGVGSRRLNF</sequence>
<dbReference type="InterPro" id="IPR035437">
    <property type="entry name" value="SNase_OB-fold_sf"/>
</dbReference>
<dbReference type="SUPFAM" id="SSF63748">
    <property type="entry name" value="Tudor/PWWP/MBT"/>
    <property type="match status" value="1"/>
</dbReference>
<proteinExistence type="predicted"/>
<protein>
    <submittedName>
        <fullName evidence="2">Uncharacterized protein LOC113516727 isoform X1</fullName>
    </submittedName>
</protein>
<keyword evidence="1" id="KW-1185">Reference proteome</keyword>